<reference evidence="2" key="1">
    <citation type="journal article" date="2017" name="Nat. Commun.">
        <title>The North American bullfrog draft genome provides insight into hormonal regulation of long noncoding RNA.</title>
        <authorList>
            <person name="Hammond S.A."/>
            <person name="Warren R.L."/>
            <person name="Vandervalk B.P."/>
            <person name="Kucuk E."/>
            <person name="Khan H."/>
            <person name="Gibb E.A."/>
            <person name="Pandoh P."/>
            <person name="Kirk H."/>
            <person name="Zhao Y."/>
            <person name="Jones M."/>
            <person name="Mungall A.J."/>
            <person name="Coope R."/>
            <person name="Pleasance S."/>
            <person name="Moore R.A."/>
            <person name="Holt R.A."/>
            <person name="Round J.M."/>
            <person name="Ohora S."/>
            <person name="Walle B.V."/>
            <person name="Veldhoen N."/>
            <person name="Helbing C.C."/>
            <person name="Birol I."/>
        </authorList>
    </citation>
    <scope>NUCLEOTIDE SEQUENCE [LARGE SCALE GENOMIC DNA]</scope>
</reference>
<organism evidence="1 2">
    <name type="scientific">Aquarana catesbeiana</name>
    <name type="common">American bullfrog</name>
    <name type="synonym">Rana catesbeiana</name>
    <dbReference type="NCBI Taxonomy" id="8400"/>
    <lineage>
        <taxon>Eukaryota</taxon>
        <taxon>Metazoa</taxon>
        <taxon>Chordata</taxon>
        <taxon>Craniata</taxon>
        <taxon>Vertebrata</taxon>
        <taxon>Euteleostomi</taxon>
        <taxon>Amphibia</taxon>
        <taxon>Batrachia</taxon>
        <taxon>Anura</taxon>
        <taxon>Neobatrachia</taxon>
        <taxon>Ranoidea</taxon>
        <taxon>Ranidae</taxon>
        <taxon>Aquarana</taxon>
    </lineage>
</organism>
<dbReference type="EMBL" id="KV925004">
    <property type="protein sequence ID" value="PIO38037.1"/>
    <property type="molecule type" value="Genomic_DNA"/>
</dbReference>
<proteinExistence type="predicted"/>
<keyword evidence="2" id="KW-1185">Reference proteome</keyword>
<dbReference type="AlphaFoldDB" id="A0A2G9SD30"/>
<protein>
    <submittedName>
        <fullName evidence="1">Uncharacterized protein</fullName>
    </submittedName>
</protein>
<dbReference type="Proteomes" id="UP000228934">
    <property type="component" value="Unassembled WGS sequence"/>
</dbReference>
<evidence type="ECO:0000313" key="2">
    <source>
        <dbReference type="Proteomes" id="UP000228934"/>
    </source>
</evidence>
<gene>
    <name evidence="1" type="ORF">AB205_0134780</name>
</gene>
<accession>A0A2G9SD30</accession>
<name>A0A2G9SD30_AQUCT</name>
<sequence>MERFQNNLVYPSIEAEITGVGFRAFAFASENTRFTIHCQQPSLGANSCVQHFVNSR</sequence>
<evidence type="ECO:0000313" key="1">
    <source>
        <dbReference type="EMBL" id="PIO38037.1"/>
    </source>
</evidence>
<dbReference type="OrthoDB" id="6355951at2759"/>